<dbReference type="PROSITE" id="PS00028">
    <property type="entry name" value="ZINC_FINGER_C2H2_1"/>
    <property type="match status" value="5"/>
</dbReference>
<evidence type="ECO:0000256" key="6">
    <source>
        <dbReference type="ARBA" id="ARBA00023242"/>
    </source>
</evidence>
<keyword evidence="10" id="KW-1185">Reference proteome</keyword>
<feature type="domain" description="C2H2-type" evidence="8">
    <location>
        <begin position="1371"/>
        <end position="1398"/>
    </location>
</feature>
<keyword evidence="2" id="KW-0479">Metal-binding</keyword>
<dbReference type="PROSITE" id="PS50157">
    <property type="entry name" value="ZINC_FINGER_C2H2_2"/>
    <property type="match status" value="3"/>
</dbReference>
<keyword evidence="4 7" id="KW-0863">Zinc-finger</keyword>
<evidence type="ECO:0000256" key="1">
    <source>
        <dbReference type="ARBA" id="ARBA00004123"/>
    </source>
</evidence>
<feature type="domain" description="C2H2-type" evidence="8">
    <location>
        <begin position="448"/>
        <end position="475"/>
    </location>
</feature>
<protein>
    <submittedName>
        <fullName evidence="9">Zinc finger, C2H2 type</fullName>
    </submittedName>
</protein>
<keyword evidence="3" id="KW-0677">Repeat</keyword>
<dbReference type="SUPFAM" id="SSF57667">
    <property type="entry name" value="beta-beta-alpha zinc fingers"/>
    <property type="match status" value="1"/>
</dbReference>
<organism evidence="9 10">
    <name type="scientific">Dictyocaulus viviparus</name>
    <name type="common">Bovine lungworm</name>
    <dbReference type="NCBI Taxonomy" id="29172"/>
    <lineage>
        <taxon>Eukaryota</taxon>
        <taxon>Metazoa</taxon>
        <taxon>Ecdysozoa</taxon>
        <taxon>Nematoda</taxon>
        <taxon>Chromadorea</taxon>
        <taxon>Rhabditida</taxon>
        <taxon>Rhabditina</taxon>
        <taxon>Rhabditomorpha</taxon>
        <taxon>Strongyloidea</taxon>
        <taxon>Metastrongylidae</taxon>
        <taxon>Dictyocaulus</taxon>
    </lineage>
</organism>
<proteinExistence type="predicted"/>
<sequence>MQTEVLWAKMNYICGAGVEFRSRTTHEKSDSLLGHGGGLQEELKSKLKALPLSEIDALSKQNRICASSGVTSTKCTAKTRVRKNLMVSLQTKDRKRSHYIPTTSVAQVPLPVECNTPLVREAVELAISKGLHNGYVEYLRLNTDENIRRSFEEVKKELTNKQSFHKASNSVVRYLQAARILYNRLDRRERRMYEYAARNRVRIEHSTQQRNQIEVSAEACVMPRSEYVFMDRRSKEDVISTSLNFERMGEQICLRSAIMYKAFLTRRIHCPLCSINMEKLANALQYQLHMMGYHSCVHLYACHFCGLVFPSLEALKTHDSCGDFAAALFHHVISSGEVELTMKCATMIMVCTDCGLQLPISSSFIGESSVKHWDEIIEFHMLHSAEKLVPLVIYSEKELLHKVQLQIRAMTFVVKDVEIICPYCGIDDFESIDSLEFHFLSHEECSRRSCPECSKQFSQKAFYREHLLSHLEEESCYLAVHLSNFCTFITGGLPSCGPNFHFASSDVIYGGVSSTTFVSRLGKTFVDPWDSVTHRKEMNRRNRKRKLGLTYEKDPDEIEVDSSNFENCAILRKFLGNSFDRDAIFKTNGFFYTEISSKDETDYSSKLYNSFEMESESVLRAYEFGGSSKLAVDISQKFTRTCKLFVKRAFSEKPIPTLTGLESKVLMCRRCQCLCVGESSMYSHLLRCCPELRKDDDPSVPYDLEDGLLVLCVFAGNIVPNSRIKCWECASTLCSIFGLRVHMVIHHGTYLRVEGVSKLRGFSNERTAFLTSTTRSINLAIGLTADGSLPVNVEEKRKDALLAKLKLNEGIPSTLSPSKSHAPSLPLSKDSNCDTVLESLSTNNIHCISSSSVQVPGYLEPPSVQIVENVYEFSPDFATSPVVSTDSVNEDVANSHVHHDVAIMEIDLADNTDGFTELTSATSSEGQATHHISPDLDDGTTAIQSSKPCHSKEPMECEFCCLTLCSHEALKEHWKLHIEIQTSCHLCNPPCILDTVEKLLGHIYTAHTSETDLGRKNNDESVKCNFCDFSVQKGRIIAHLLSDCYMAPCLLCDSKLGRRNERISHKKSHRNIMNSLSNDHIRVKKKHTTDIYCSSCKTEPLVALREHVLIHLKELSEVLTPKPVLLRCRQPELLKNTLEEHSTLNSIKSRNKRKSKGDRDLSELTVASDCNINSSLLEDEAVSSGIAKTNVLSCDEVTRKECTDPQSGASPSVLEKQQQVLGSLISDFEPPPSIIILEHETAIVREERDGTPSAVPNSAVVDDGEDDILIVEEMTHALSCSPPVVPPVTHAINEGDDDCMMLDVIESTPGNESRGIVFTRERKFKCSMCSETFLRESTCRYHEQTSHRSDVGLDLCNEIYGVPLSEDSTVYICQQCVVAFEDPQRARRHLAKHMIKGPAL</sequence>
<evidence type="ECO:0000256" key="2">
    <source>
        <dbReference type="ARBA" id="ARBA00022723"/>
    </source>
</evidence>
<dbReference type="SMART" id="SM00355">
    <property type="entry name" value="ZnF_C2H2"/>
    <property type="match status" value="10"/>
</dbReference>
<dbReference type="GO" id="GO:0005634">
    <property type="term" value="C:nucleus"/>
    <property type="evidence" value="ECO:0007669"/>
    <property type="project" value="UniProtKB-SubCell"/>
</dbReference>
<dbReference type="InterPro" id="IPR036236">
    <property type="entry name" value="Znf_C2H2_sf"/>
</dbReference>
<dbReference type="EMBL" id="KN716456">
    <property type="protein sequence ID" value="KJH44675.1"/>
    <property type="molecule type" value="Genomic_DNA"/>
</dbReference>
<evidence type="ECO:0000256" key="7">
    <source>
        <dbReference type="PROSITE-ProRule" id="PRU00042"/>
    </source>
</evidence>
<evidence type="ECO:0000256" key="4">
    <source>
        <dbReference type="ARBA" id="ARBA00022771"/>
    </source>
</evidence>
<evidence type="ECO:0000256" key="5">
    <source>
        <dbReference type="ARBA" id="ARBA00022833"/>
    </source>
</evidence>
<keyword evidence="6" id="KW-0539">Nucleus</keyword>
<dbReference type="InterPro" id="IPR050888">
    <property type="entry name" value="ZnF_C2H2-type_TF"/>
</dbReference>
<evidence type="ECO:0000259" key="8">
    <source>
        <dbReference type="PROSITE" id="PS50157"/>
    </source>
</evidence>
<evidence type="ECO:0000313" key="10">
    <source>
        <dbReference type="Proteomes" id="UP000053766"/>
    </source>
</evidence>
<evidence type="ECO:0000313" key="9">
    <source>
        <dbReference type="EMBL" id="KJH44675.1"/>
    </source>
</evidence>
<gene>
    <name evidence="9" type="ORF">DICVIV_09282</name>
</gene>
<dbReference type="Proteomes" id="UP000053766">
    <property type="component" value="Unassembled WGS sequence"/>
</dbReference>
<reference evidence="9 10" key="1">
    <citation type="submission" date="2013-11" db="EMBL/GenBank/DDBJ databases">
        <title>Draft genome of the bovine lungworm Dictyocaulus viviparus.</title>
        <authorList>
            <person name="Mitreva M."/>
        </authorList>
    </citation>
    <scope>NUCLEOTIDE SEQUENCE [LARGE SCALE GENOMIC DNA]</scope>
    <source>
        <strain evidence="9 10">HannoverDv2000</strain>
    </source>
</reference>
<dbReference type="InterPro" id="IPR013087">
    <property type="entry name" value="Znf_C2H2_type"/>
</dbReference>
<name>A0A0D8XJ91_DICVI</name>
<dbReference type="PANTHER" id="PTHR24406">
    <property type="entry name" value="TRANSCRIPTIONAL REPRESSOR CTCFL-RELATED"/>
    <property type="match status" value="1"/>
</dbReference>
<reference evidence="10" key="2">
    <citation type="journal article" date="2016" name="Sci. Rep.">
        <title>Dictyocaulus viviparus genome, variome and transcriptome elucidate lungworm biology and support future intervention.</title>
        <authorList>
            <person name="McNulty S.N."/>
            <person name="Strube C."/>
            <person name="Rosa B.A."/>
            <person name="Martin J.C."/>
            <person name="Tyagi R."/>
            <person name="Choi Y.J."/>
            <person name="Wang Q."/>
            <person name="Hallsworth Pepin K."/>
            <person name="Zhang X."/>
            <person name="Ozersky P."/>
            <person name="Wilson R.K."/>
            <person name="Sternberg P.W."/>
            <person name="Gasser R.B."/>
            <person name="Mitreva M."/>
        </authorList>
    </citation>
    <scope>NUCLEOTIDE SEQUENCE [LARGE SCALE GENOMIC DNA]</scope>
    <source>
        <strain evidence="10">HannoverDv2000</strain>
    </source>
</reference>
<dbReference type="Gene3D" id="3.30.160.60">
    <property type="entry name" value="Classic Zinc Finger"/>
    <property type="match status" value="2"/>
</dbReference>
<comment type="subcellular location">
    <subcellularLocation>
        <location evidence="1">Nucleus</location>
    </subcellularLocation>
</comment>
<evidence type="ECO:0000256" key="3">
    <source>
        <dbReference type="ARBA" id="ARBA00022737"/>
    </source>
</evidence>
<feature type="domain" description="C2H2-type" evidence="8">
    <location>
        <begin position="1324"/>
        <end position="1352"/>
    </location>
</feature>
<dbReference type="OrthoDB" id="5871033at2759"/>
<accession>A0A0D8XJ91</accession>
<keyword evidence="5" id="KW-0862">Zinc</keyword>
<dbReference type="GO" id="GO:0008270">
    <property type="term" value="F:zinc ion binding"/>
    <property type="evidence" value="ECO:0007669"/>
    <property type="project" value="UniProtKB-KW"/>
</dbReference>
<dbReference type="STRING" id="29172.A0A0D8XJ91"/>